<dbReference type="GO" id="GO:0006357">
    <property type="term" value="P:regulation of transcription by RNA polymerase II"/>
    <property type="evidence" value="ECO:0007669"/>
    <property type="project" value="TreeGrafter"/>
</dbReference>
<dbReference type="Proteomes" id="UP000595437">
    <property type="component" value="Chromosome 18"/>
</dbReference>
<feature type="domain" description="Tudor" evidence="5">
    <location>
        <begin position="64"/>
        <end position="120"/>
    </location>
</feature>
<evidence type="ECO:0000256" key="4">
    <source>
        <dbReference type="SAM" id="MobiDB-lite"/>
    </source>
</evidence>
<evidence type="ECO:0000256" key="2">
    <source>
        <dbReference type="ARBA" id="ARBA00022737"/>
    </source>
</evidence>
<dbReference type="PANTHER" id="PTHR15856:SF51">
    <property type="entry name" value="MBD-R2"/>
    <property type="match status" value="1"/>
</dbReference>
<dbReference type="Gene3D" id="2.30.30.140">
    <property type="match status" value="2"/>
</dbReference>
<gene>
    <name evidence="6" type="ORF">FKW44_023379</name>
</gene>
<proteinExistence type="predicted"/>
<evidence type="ECO:0000256" key="3">
    <source>
        <dbReference type="ARBA" id="ARBA00023242"/>
    </source>
</evidence>
<dbReference type="SUPFAM" id="SSF54160">
    <property type="entry name" value="Chromo domain-like"/>
    <property type="match status" value="1"/>
</dbReference>
<protein>
    <submittedName>
        <fullName evidence="6">PHD finger protein 20like</fullName>
    </submittedName>
</protein>
<dbReference type="EMBL" id="CP045907">
    <property type="protein sequence ID" value="QQP35220.1"/>
    <property type="molecule type" value="Genomic_DNA"/>
</dbReference>
<accession>A0A7T8GPN9</accession>
<dbReference type="OrthoDB" id="161570at2759"/>
<dbReference type="InterPro" id="IPR041297">
    <property type="entry name" value="Crb2_Tudor"/>
</dbReference>
<comment type="subcellular location">
    <subcellularLocation>
        <location evidence="1">Nucleus</location>
    </subcellularLocation>
</comment>
<feature type="compositionally biased region" description="Basic residues" evidence="4">
    <location>
        <begin position="221"/>
        <end position="232"/>
    </location>
</feature>
<dbReference type="GO" id="GO:0044545">
    <property type="term" value="C:NSL complex"/>
    <property type="evidence" value="ECO:0007669"/>
    <property type="project" value="TreeGrafter"/>
</dbReference>
<evidence type="ECO:0000313" key="6">
    <source>
        <dbReference type="EMBL" id="QQP35220.1"/>
    </source>
</evidence>
<keyword evidence="2" id="KW-0677">Repeat</keyword>
<feature type="compositionally biased region" description="Low complexity" evidence="4">
    <location>
        <begin position="206"/>
        <end position="216"/>
    </location>
</feature>
<reference evidence="7" key="1">
    <citation type="submission" date="2021-01" db="EMBL/GenBank/DDBJ databases">
        <title>Caligus Genome Assembly.</title>
        <authorList>
            <person name="Gallardo-Escarate C."/>
        </authorList>
    </citation>
    <scope>NUCLEOTIDE SEQUENCE [LARGE SCALE GENOMIC DNA]</scope>
</reference>
<evidence type="ECO:0000313" key="7">
    <source>
        <dbReference type="Proteomes" id="UP000595437"/>
    </source>
</evidence>
<dbReference type="InterPro" id="IPR016197">
    <property type="entry name" value="Chromo-like_dom_sf"/>
</dbReference>
<dbReference type="InterPro" id="IPR043449">
    <property type="entry name" value="PHF20-like"/>
</dbReference>
<dbReference type="PANTHER" id="PTHR15856">
    <property type="entry name" value="PHD FINGER PROTEIN 20-RELATED"/>
    <property type="match status" value="1"/>
</dbReference>
<dbReference type="SUPFAM" id="SSF63748">
    <property type="entry name" value="Tudor/PWWP/MBT"/>
    <property type="match status" value="1"/>
</dbReference>
<keyword evidence="3" id="KW-0539">Nucleus</keyword>
<dbReference type="CDD" id="cd20386">
    <property type="entry name" value="Tudor_PHF20-like"/>
    <property type="match status" value="1"/>
</dbReference>
<dbReference type="GO" id="GO:0005634">
    <property type="term" value="C:nucleus"/>
    <property type="evidence" value="ECO:0007669"/>
    <property type="project" value="UniProtKB-SubCell"/>
</dbReference>
<feature type="compositionally biased region" description="Acidic residues" evidence="4">
    <location>
        <begin position="121"/>
        <end position="133"/>
    </location>
</feature>
<sequence length="299" mass="34445">MEAGDSVDVLDGEASWTAKILETRSDSALVHFLKFNARHDEWIPLERLRVRRESLPLRPPESSKDFKVGERVMASWKYGRKYPGRILEERENGAYRVKFDDGVTVSVKSSSMRYPRKDELLQEGEEGAEEGSDESTRSGRRERKSKFNVKDLLSGRRNKRSRSNKEEEEPPPQQHILKEEDTGSPGDVPPPDTPALEEGLPKRRTTSQQQQQLLPSSAPPPKKKTKEKKRKTNPSNNKKEEKRTGHKSNNINNNNGEGKRLQTLKKKILHRLPRKVIPVEHQLRVLIQQQPRDIIIIIY</sequence>
<evidence type="ECO:0000256" key="1">
    <source>
        <dbReference type="ARBA" id="ARBA00004123"/>
    </source>
</evidence>
<dbReference type="SMART" id="SM00333">
    <property type="entry name" value="TUDOR"/>
    <property type="match status" value="1"/>
</dbReference>
<dbReference type="InterPro" id="IPR002999">
    <property type="entry name" value="Tudor"/>
</dbReference>
<evidence type="ECO:0000259" key="5">
    <source>
        <dbReference type="SMART" id="SM00333"/>
    </source>
</evidence>
<name>A0A7T8GPN9_CALRO</name>
<dbReference type="AlphaFoldDB" id="A0A7T8GPN9"/>
<organism evidence="6 7">
    <name type="scientific">Caligus rogercresseyi</name>
    <name type="common">Sea louse</name>
    <dbReference type="NCBI Taxonomy" id="217165"/>
    <lineage>
        <taxon>Eukaryota</taxon>
        <taxon>Metazoa</taxon>
        <taxon>Ecdysozoa</taxon>
        <taxon>Arthropoda</taxon>
        <taxon>Crustacea</taxon>
        <taxon>Multicrustacea</taxon>
        <taxon>Hexanauplia</taxon>
        <taxon>Copepoda</taxon>
        <taxon>Siphonostomatoida</taxon>
        <taxon>Caligidae</taxon>
        <taxon>Caligus</taxon>
    </lineage>
</organism>
<keyword evidence="7" id="KW-1185">Reference proteome</keyword>
<feature type="region of interest" description="Disordered" evidence="4">
    <location>
        <begin position="109"/>
        <end position="261"/>
    </location>
</feature>
<dbReference type="Pfam" id="PF18115">
    <property type="entry name" value="Tudor_3"/>
    <property type="match status" value="1"/>
</dbReference>